<keyword evidence="6" id="KW-0963">Cytoplasm</keyword>
<dbReference type="Proteomes" id="UP000277300">
    <property type="component" value="Unassembled WGS sequence"/>
</dbReference>
<organism evidence="15 16">
    <name type="scientific">Phytophthora kernoviae</name>
    <dbReference type="NCBI Taxonomy" id="325452"/>
    <lineage>
        <taxon>Eukaryota</taxon>
        <taxon>Sar</taxon>
        <taxon>Stramenopiles</taxon>
        <taxon>Oomycota</taxon>
        <taxon>Peronosporomycetes</taxon>
        <taxon>Peronosporales</taxon>
        <taxon>Peronosporaceae</taxon>
        <taxon>Phytophthora</taxon>
    </lineage>
</organism>
<evidence type="ECO:0000256" key="5">
    <source>
        <dbReference type="ARBA" id="ARBA00022448"/>
    </source>
</evidence>
<protein>
    <recommendedName>
        <fullName evidence="4">Dynein light chain 1, cytoplasmic</fullName>
    </recommendedName>
</protein>
<keyword evidence="14" id="KW-0472">Membrane</keyword>
<evidence type="ECO:0000256" key="10">
    <source>
        <dbReference type="ARBA" id="ARBA00022927"/>
    </source>
</evidence>
<feature type="transmembrane region" description="Helical" evidence="14">
    <location>
        <begin position="288"/>
        <end position="310"/>
    </location>
</feature>
<evidence type="ECO:0000256" key="11">
    <source>
        <dbReference type="ARBA" id="ARBA00023212"/>
    </source>
</evidence>
<evidence type="ECO:0000313" key="15">
    <source>
        <dbReference type="EMBL" id="RLN69613.1"/>
    </source>
</evidence>
<dbReference type="InterPro" id="IPR017853">
    <property type="entry name" value="GH"/>
</dbReference>
<keyword evidence="5" id="KW-0813">Transport</keyword>
<dbReference type="GO" id="GO:0005975">
    <property type="term" value="P:carbohydrate metabolic process"/>
    <property type="evidence" value="ECO:0007669"/>
    <property type="project" value="InterPro"/>
</dbReference>
<dbReference type="GO" id="GO:0051028">
    <property type="term" value="P:mRNA transport"/>
    <property type="evidence" value="ECO:0007669"/>
    <property type="project" value="UniProtKB-KW"/>
</dbReference>
<dbReference type="FunFam" id="3.20.20.80:FF:000099">
    <property type="entry name" value="Lactase-phlorizin hydrolase, putative"/>
    <property type="match status" value="1"/>
</dbReference>
<keyword evidence="7" id="KW-0493">Microtubule</keyword>
<dbReference type="EMBL" id="MBDO02000003">
    <property type="protein sequence ID" value="RLN69613.1"/>
    <property type="molecule type" value="Genomic_DNA"/>
</dbReference>
<comment type="similarity">
    <text evidence="3">Belongs to the glycosyl hydrolase 1 family.</text>
</comment>
<comment type="caution">
    <text evidence="15">The sequence shown here is derived from an EMBL/GenBank/DDBJ whole genome shotgun (WGS) entry which is preliminary data.</text>
</comment>
<dbReference type="InterPro" id="IPR037177">
    <property type="entry name" value="DLC_sf"/>
</dbReference>
<accession>A0A3F2S3K3</accession>
<dbReference type="Gene3D" id="3.20.20.80">
    <property type="entry name" value="Glycosidases"/>
    <property type="match status" value="1"/>
</dbReference>
<evidence type="ECO:0000256" key="3">
    <source>
        <dbReference type="ARBA" id="ARBA00010838"/>
    </source>
</evidence>
<sequence length="828" mass="92370">MGFCGADFEVSKTPVVAVATQSAAKRAVNNAALKTQSIRDFAAALQSQLESSLGPGWHILVGGDFAVDLRYRKGACVVLFSKKSKMKVLLYRTTPATTAKPKREHDALVENSEELNTKRKIVVFESDMEKEMKEAVIEKTKKLYNFYEGEHDNETKITQALKHSLTYAYGPTWQVVASSSRELCCLPIADPGTHADFTVTKLRVVVYRHAGTRLDQHLDSAQFGKRVAFLFATICLLVYSFLALNPSEVFERCKGSAKVASESIPVDGTVLPEGCSAEDVTRANDYTWWKTAAILGMSAFTMLASLIRMYTKSLTPKIKRSSSGGGMTKCFPSNFLFGTASSAYQVEGGWNATNREVSIWDNFCRDESNGVPCANVADDFINRYSSDIALMKQDGYGTFRFSISWSRAMSWNETTQRMQANPEGLAFYHALIDDLLANGIQPVMTLYHWDLPASLQSTLDPPGWLNEAMVDHFVDYATLIFEEFGQDVQFWTTFNEPASFILTGFALGYGPPKLGNSTTNAYDVAHVVLLSHAAAVQKFRELRDEKEGVISSTARISMVINSDWGVPLNESFSEDVAAANRKNEFHLGWFLSPLTTGDYPTVMRERIGDRLPNFTEQQSALVKGSYDLLMLNYYTSYATTDCDSERSETNCSDLTLGWANDLGVDDSRSPEGTRHAYGSLMDPNSCSSDSGYPPGYIQVIRFLHEHDTSAGILLTENGWCGNETIANPDQVWYHRTHLGQVHKAIYEENIPIIGYTVWSFMDSFEWTSFAGRRGLYFVNFTDETGDIDEYSALPTQLERIQRSAGAWYSNVATTGCFEQEEEDNKYLV</sequence>
<dbReference type="InterPro" id="IPR001372">
    <property type="entry name" value="Dynein_light_chain_typ-1/2"/>
</dbReference>
<dbReference type="GO" id="GO:0030286">
    <property type="term" value="C:dynein complex"/>
    <property type="evidence" value="ECO:0007669"/>
    <property type="project" value="InterPro"/>
</dbReference>
<dbReference type="GO" id="GO:0005634">
    <property type="term" value="C:nucleus"/>
    <property type="evidence" value="ECO:0007669"/>
    <property type="project" value="UniProtKB-SubCell"/>
</dbReference>
<evidence type="ECO:0000256" key="2">
    <source>
        <dbReference type="ARBA" id="ARBA00004245"/>
    </source>
</evidence>
<evidence type="ECO:0000256" key="8">
    <source>
        <dbReference type="ARBA" id="ARBA00022801"/>
    </source>
</evidence>
<gene>
    <name evidence="15" type="ORF">BBP00_00000266</name>
</gene>
<dbReference type="InterPro" id="IPR033132">
    <property type="entry name" value="GH_1_N_CS"/>
</dbReference>
<keyword evidence="12" id="KW-0539">Nucleus</keyword>
<keyword evidence="8" id="KW-0378">Hydrolase</keyword>
<evidence type="ECO:0000256" key="13">
    <source>
        <dbReference type="ARBA" id="ARBA00023295"/>
    </source>
</evidence>
<keyword evidence="14" id="KW-0812">Transmembrane</keyword>
<dbReference type="GO" id="GO:0007017">
    <property type="term" value="P:microtubule-based process"/>
    <property type="evidence" value="ECO:0007669"/>
    <property type="project" value="InterPro"/>
</dbReference>
<dbReference type="OrthoDB" id="65569at2759"/>
<keyword evidence="13" id="KW-0326">Glycosidase</keyword>
<evidence type="ECO:0000256" key="6">
    <source>
        <dbReference type="ARBA" id="ARBA00022490"/>
    </source>
</evidence>
<keyword evidence="10" id="KW-0653">Protein transport</keyword>
<reference evidence="15 16" key="1">
    <citation type="submission" date="2018-07" db="EMBL/GenBank/DDBJ databases">
        <title>Genome sequencing of oomycete isolates from Chile give support for New Zealand origin for Phytophthora kernoviae and make available the first Nothophytophthora sp. genome.</title>
        <authorList>
            <person name="Studholme D.J."/>
            <person name="Sanfuentes E."/>
            <person name="Panda P."/>
            <person name="Hill R."/>
            <person name="Sambles C."/>
            <person name="Grant M."/>
            <person name="Williams N.M."/>
            <person name="Mcdougal R.L."/>
        </authorList>
    </citation>
    <scope>NUCLEOTIDE SEQUENCE [LARGE SCALE GENOMIC DNA]</scope>
    <source>
        <strain evidence="15">Chile6</strain>
    </source>
</reference>
<dbReference type="PANTHER" id="PTHR10353">
    <property type="entry name" value="GLYCOSYL HYDROLASE"/>
    <property type="match status" value="1"/>
</dbReference>
<evidence type="ECO:0000256" key="14">
    <source>
        <dbReference type="SAM" id="Phobius"/>
    </source>
</evidence>
<dbReference type="FunFam" id="3.30.740.10:FF:000005">
    <property type="entry name" value="Dynein light chain"/>
    <property type="match status" value="1"/>
</dbReference>
<dbReference type="GO" id="GO:0005874">
    <property type="term" value="C:microtubule"/>
    <property type="evidence" value="ECO:0007669"/>
    <property type="project" value="UniProtKB-KW"/>
</dbReference>
<dbReference type="InterPro" id="IPR001360">
    <property type="entry name" value="Glyco_hydro_1"/>
</dbReference>
<evidence type="ECO:0000256" key="4">
    <source>
        <dbReference type="ARBA" id="ARBA00015062"/>
    </source>
</evidence>
<dbReference type="PRINTS" id="PR00131">
    <property type="entry name" value="GLHYDRLASE1"/>
</dbReference>
<evidence type="ECO:0000256" key="9">
    <source>
        <dbReference type="ARBA" id="ARBA00022816"/>
    </source>
</evidence>
<dbReference type="AlphaFoldDB" id="A0A3F2S3K3"/>
<comment type="subcellular location">
    <subcellularLocation>
        <location evidence="2">Cytoplasm</location>
        <location evidence="2">Cytoskeleton</location>
    </subcellularLocation>
    <subcellularLocation>
        <location evidence="1">Nucleus</location>
    </subcellularLocation>
</comment>
<name>A0A3F2S3K3_9STRA</name>
<evidence type="ECO:0000256" key="7">
    <source>
        <dbReference type="ARBA" id="ARBA00022701"/>
    </source>
</evidence>
<evidence type="ECO:0000256" key="12">
    <source>
        <dbReference type="ARBA" id="ARBA00023242"/>
    </source>
</evidence>
<keyword evidence="11" id="KW-0206">Cytoskeleton</keyword>
<evidence type="ECO:0000256" key="1">
    <source>
        <dbReference type="ARBA" id="ARBA00004123"/>
    </source>
</evidence>
<proteinExistence type="inferred from homology"/>
<dbReference type="SMART" id="SM01375">
    <property type="entry name" value="Dynein_light"/>
    <property type="match status" value="2"/>
</dbReference>
<keyword evidence="9" id="KW-0509">mRNA transport</keyword>
<dbReference type="Pfam" id="PF01221">
    <property type="entry name" value="Dynein_light"/>
    <property type="match status" value="2"/>
</dbReference>
<dbReference type="Gene3D" id="3.30.740.10">
    <property type="entry name" value="Protein Inhibitor Of Neuronal Nitric Oxide Synthase"/>
    <property type="match status" value="2"/>
</dbReference>
<feature type="transmembrane region" description="Helical" evidence="14">
    <location>
        <begin position="227"/>
        <end position="244"/>
    </location>
</feature>
<keyword evidence="14" id="KW-1133">Transmembrane helix</keyword>
<dbReference type="GO" id="GO:0008422">
    <property type="term" value="F:beta-glucosidase activity"/>
    <property type="evidence" value="ECO:0007669"/>
    <property type="project" value="TreeGrafter"/>
</dbReference>
<dbReference type="SUPFAM" id="SSF51445">
    <property type="entry name" value="(Trans)glycosidases"/>
    <property type="match status" value="1"/>
</dbReference>
<evidence type="ECO:0000313" key="16">
    <source>
        <dbReference type="Proteomes" id="UP000277300"/>
    </source>
</evidence>
<dbReference type="PROSITE" id="PS00653">
    <property type="entry name" value="GLYCOSYL_HYDROL_F1_2"/>
    <property type="match status" value="1"/>
</dbReference>
<dbReference type="GO" id="GO:0015031">
    <property type="term" value="P:protein transport"/>
    <property type="evidence" value="ECO:0007669"/>
    <property type="project" value="UniProtKB-KW"/>
</dbReference>
<dbReference type="PANTHER" id="PTHR10353:SF36">
    <property type="entry name" value="LP05116P"/>
    <property type="match status" value="1"/>
</dbReference>
<dbReference type="CDD" id="cd21450">
    <property type="entry name" value="DLC-like_DYNLL1-like"/>
    <property type="match status" value="1"/>
</dbReference>
<dbReference type="Pfam" id="PF00232">
    <property type="entry name" value="Glyco_hydro_1"/>
    <property type="match status" value="1"/>
</dbReference>
<dbReference type="SUPFAM" id="SSF54648">
    <property type="entry name" value="DLC"/>
    <property type="match status" value="2"/>
</dbReference>